<evidence type="ECO:0000256" key="1">
    <source>
        <dbReference type="SAM" id="MobiDB-lite"/>
    </source>
</evidence>
<name>A0A839A8U9_9HYPH</name>
<keyword evidence="3" id="KW-1185">Reference proteome</keyword>
<sequence>MAGAFDSFGEWHRLFDALCIERGHLDNATLASDYCALTKNKASTAYESSLKSLNNWRQGLHTPSRRNFRILTLMLRIEDAPEVLPHWNRLYEEAQRRKPADGNGDASQPATTPETDPAPTAASGGRTSRRLFAAAVFLLLGAGGSVLALGTFDRPQTHAAAFSKAGPQVIDMTGQRIEAHELVIAKVGQSVVVHGSRGRCGEQPPGWEEVLQGLPQLSNGFWSDGGVGIRVSRACSGGTPARAVVFTATHPGQERFTLYDDPITIRVTE</sequence>
<dbReference type="AlphaFoldDB" id="A0A839A8U9"/>
<protein>
    <submittedName>
        <fullName evidence="2">Uncharacterized protein</fullName>
    </submittedName>
</protein>
<feature type="compositionally biased region" description="Low complexity" evidence="1">
    <location>
        <begin position="109"/>
        <end position="122"/>
    </location>
</feature>
<evidence type="ECO:0000313" key="2">
    <source>
        <dbReference type="EMBL" id="MBA5775646.1"/>
    </source>
</evidence>
<evidence type="ECO:0000313" key="3">
    <source>
        <dbReference type="Proteomes" id="UP000541109"/>
    </source>
</evidence>
<dbReference type="Proteomes" id="UP000541109">
    <property type="component" value="Unassembled WGS sequence"/>
</dbReference>
<accession>A0A839A8U9</accession>
<feature type="region of interest" description="Disordered" evidence="1">
    <location>
        <begin position="95"/>
        <end position="125"/>
    </location>
</feature>
<gene>
    <name evidence="2" type="ORF">H2509_00745</name>
</gene>
<comment type="caution">
    <text evidence="2">The sequence shown here is derived from an EMBL/GenBank/DDBJ whole genome shotgun (WGS) entry which is preliminary data.</text>
</comment>
<organism evidence="2 3">
    <name type="scientific">Stappia albiluteola</name>
    <dbReference type="NCBI Taxonomy" id="2758565"/>
    <lineage>
        <taxon>Bacteria</taxon>
        <taxon>Pseudomonadati</taxon>
        <taxon>Pseudomonadota</taxon>
        <taxon>Alphaproteobacteria</taxon>
        <taxon>Hyphomicrobiales</taxon>
        <taxon>Stappiaceae</taxon>
        <taxon>Stappia</taxon>
    </lineage>
</organism>
<reference evidence="2 3" key="1">
    <citation type="submission" date="2020-07" db="EMBL/GenBank/DDBJ databases">
        <title>Stappia sp., F7233, whole genome shotgun sequencing project.</title>
        <authorList>
            <person name="Jiang S."/>
            <person name="Liu Z.W."/>
            <person name="Du Z.J."/>
        </authorList>
    </citation>
    <scope>NUCLEOTIDE SEQUENCE [LARGE SCALE GENOMIC DNA]</scope>
    <source>
        <strain evidence="2 3">F7233</strain>
    </source>
</reference>
<proteinExistence type="predicted"/>
<dbReference type="RefSeq" id="WP_182161303.1">
    <property type="nucleotide sequence ID" value="NZ_JACFXV010000013.1"/>
</dbReference>
<dbReference type="EMBL" id="JACFXV010000013">
    <property type="protein sequence ID" value="MBA5775646.1"/>
    <property type="molecule type" value="Genomic_DNA"/>
</dbReference>